<name>A0A2L1GPZ2_9BACT</name>
<reference evidence="1 2" key="1">
    <citation type="journal article" date="2018" name="MBio">
        <title>Insights into the evolution of host association through the isolation and characterization of a novel human periodontal pathobiont, Desulfobulbus oralis.</title>
        <authorList>
            <person name="Cross K.L."/>
            <person name="Chirania P."/>
            <person name="Xiong W."/>
            <person name="Beall C.J."/>
            <person name="Elkins J.G."/>
            <person name="Giannone R.J."/>
            <person name="Griffen A.L."/>
            <person name="Guss A.M."/>
            <person name="Hettich R.L."/>
            <person name="Joshi S.S."/>
            <person name="Mokrzan E.M."/>
            <person name="Martin R.K."/>
            <person name="Zhulin I.B."/>
            <person name="Leys E.J."/>
            <person name="Podar M."/>
        </authorList>
    </citation>
    <scope>NUCLEOTIDE SEQUENCE [LARGE SCALE GENOMIC DNA]</scope>
    <source>
        <strain evidence="1 2">ORNL</strain>
    </source>
</reference>
<dbReference type="KEGG" id="deo:CAY53_10055"/>
<dbReference type="Proteomes" id="UP000239867">
    <property type="component" value="Chromosome"/>
</dbReference>
<dbReference type="EMBL" id="CP021255">
    <property type="protein sequence ID" value="AVD71761.1"/>
    <property type="molecule type" value="Genomic_DNA"/>
</dbReference>
<sequence length="210" mass="24505">MDHFRILLKIVCENIKHSLGSIDIIKTEGVQVLEQEGQQWIEFGALNMYELCVGAEEIKLMLSDYDNYDDIKEQFIPDILAIIDDIIYHISIFNIYYISAFRMFARGSKGDSYISQDEFANYLKTVDINNIVYKWNINISTERKKAIIFHLGRIVFFICDLCDKIKNNHQEAFDLLEQLHTFAMALALLQKNLNNHKYSISDLSIPWPVL</sequence>
<keyword evidence="2" id="KW-1185">Reference proteome</keyword>
<proteinExistence type="predicted"/>
<accession>A0A2L1GPZ2</accession>
<protein>
    <submittedName>
        <fullName evidence="1">Uncharacterized protein</fullName>
    </submittedName>
</protein>
<dbReference type="AlphaFoldDB" id="A0A2L1GPZ2"/>
<evidence type="ECO:0000313" key="2">
    <source>
        <dbReference type="Proteomes" id="UP000239867"/>
    </source>
</evidence>
<evidence type="ECO:0000313" key="1">
    <source>
        <dbReference type="EMBL" id="AVD71761.1"/>
    </source>
</evidence>
<gene>
    <name evidence="1" type="ORF">CAY53_10055</name>
</gene>
<organism evidence="1 2">
    <name type="scientific">Desulfobulbus oralis</name>
    <dbReference type="NCBI Taxonomy" id="1986146"/>
    <lineage>
        <taxon>Bacteria</taxon>
        <taxon>Pseudomonadati</taxon>
        <taxon>Thermodesulfobacteriota</taxon>
        <taxon>Desulfobulbia</taxon>
        <taxon>Desulfobulbales</taxon>
        <taxon>Desulfobulbaceae</taxon>
        <taxon>Desulfobulbus</taxon>
    </lineage>
</organism>